<dbReference type="InterPro" id="IPR007557">
    <property type="entry name" value="PSP1_C"/>
</dbReference>
<feature type="domain" description="PSP1 C-terminal" evidence="2">
    <location>
        <begin position="61"/>
        <end position="146"/>
    </location>
</feature>
<comment type="caution">
    <text evidence="3">The sequence shown here is derived from an EMBL/GenBank/DDBJ whole genome shotgun (WGS) entry which is preliminary data.</text>
</comment>
<dbReference type="GO" id="GO:0005737">
    <property type="term" value="C:cytoplasm"/>
    <property type="evidence" value="ECO:0007669"/>
    <property type="project" value="TreeGrafter"/>
</dbReference>
<gene>
    <name evidence="3" type="ORF">H9831_06185</name>
</gene>
<dbReference type="PANTHER" id="PTHR43830:SF3">
    <property type="entry name" value="PROTEIN PSP1"/>
    <property type="match status" value="1"/>
</dbReference>
<dbReference type="InterPro" id="IPR047767">
    <property type="entry name" value="PSP1-like"/>
</dbReference>
<feature type="region of interest" description="Disordered" evidence="1">
    <location>
        <begin position="270"/>
        <end position="308"/>
    </location>
</feature>
<reference evidence="3" key="2">
    <citation type="submission" date="2021-04" db="EMBL/GenBank/DDBJ databases">
        <authorList>
            <person name="Gilroy R."/>
        </authorList>
    </citation>
    <scope>NUCLEOTIDE SEQUENCE</scope>
    <source>
        <strain evidence="3">ChiSxjej3B15-24422</strain>
    </source>
</reference>
<accession>A0A9D1YNZ6</accession>
<evidence type="ECO:0000313" key="3">
    <source>
        <dbReference type="EMBL" id="HIY60254.1"/>
    </source>
</evidence>
<dbReference type="NCBIfam" id="NF041131">
    <property type="entry name" value="RicT_YaaT_fam"/>
    <property type="match status" value="1"/>
</dbReference>
<organism evidence="3 4">
    <name type="scientific">Candidatus Eisenbergiella pullistercoris</name>
    <dbReference type="NCBI Taxonomy" id="2838555"/>
    <lineage>
        <taxon>Bacteria</taxon>
        <taxon>Bacillati</taxon>
        <taxon>Bacillota</taxon>
        <taxon>Clostridia</taxon>
        <taxon>Lachnospirales</taxon>
        <taxon>Lachnospiraceae</taxon>
        <taxon>Eisenbergiella</taxon>
    </lineage>
</organism>
<dbReference type="EMBL" id="DXDD01000079">
    <property type="protein sequence ID" value="HIY60254.1"/>
    <property type="molecule type" value="Genomic_DNA"/>
</dbReference>
<reference evidence="3" key="1">
    <citation type="journal article" date="2021" name="PeerJ">
        <title>Extensive microbial diversity within the chicken gut microbiome revealed by metagenomics and culture.</title>
        <authorList>
            <person name="Gilroy R."/>
            <person name="Ravi A."/>
            <person name="Getino M."/>
            <person name="Pursley I."/>
            <person name="Horton D.L."/>
            <person name="Alikhan N.F."/>
            <person name="Baker D."/>
            <person name="Gharbi K."/>
            <person name="Hall N."/>
            <person name="Watson M."/>
            <person name="Adriaenssens E.M."/>
            <person name="Foster-Nyarko E."/>
            <person name="Jarju S."/>
            <person name="Secka A."/>
            <person name="Antonio M."/>
            <person name="Oren A."/>
            <person name="Chaudhuri R.R."/>
            <person name="La Ragione R."/>
            <person name="Hildebrand F."/>
            <person name="Pallen M.J."/>
        </authorList>
    </citation>
    <scope>NUCLEOTIDE SEQUENCE</scope>
    <source>
        <strain evidence="3">ChiSxjej3B15-24422</strain>
    </source>
</reference>
<dbReference type="AlphaFoldDB" id="A0A9D1YNZ6"/>
<proteinExistence type="predicted"/>
<name>A0A9D1YNZ6_9FIRM</name>
<feature type="compositionally biased region" description="Basic and acidic residues" evidence="1">
    <location>
        <begin position="278"/>
        <end position="308"/>
    </location>
</feature>
<dbReference type="Pfam" id="PF04468">
    <property type="entry name" value="PSP1"/>
    <property type="match status" value="1"/>
</dbReference>
<dbReference type="PANTHER" id="PTHR43830">
    <property type="entry name" value="PROTEIN PSP1"/>
    <property type="match status" value="1"/>
</dbReference>
<evidence type="ECO:0000313" key="4">
    <source>
        <dbReference type="Proteomes" id="UP000824007"/>
    </source>
</evidence>
<dbReference type="PROSITE" id="PS51411">
    <property type="entry name" value="PSP1_C"/>
    <property type="match status" value="1"/>
</dbReference>
<dbReference type="Proteomes" id="UP000824007">
    <property type="component" value="Unassembled WGS sequence"/>
</dbReference>
<evidence type="ECO:0000259" key="2">
    <source>
        <dbReference type="PROSITE" id="PS51411"/>
    </source>
</evidence>
<evidence type="ECO:0000256" key="1">
    <source>
        <dbReference type="SAM" id="MobiDB-lite"/>
    </source>
</evidence>
<sequence>MKKIIGVRFRTAGKIYYFDPAGFEIKRNDHVIVETARGVEYGTVVGGIREVDDAKVVQPLKPVLRIATERDDEQEAANKVREKKAFGICQEKIRKHKLDMKLIDAEYTFDNNKVLFYFTADGRIDFRELVKDLAGVFKTRIELRQIGVRDETKILGGIGTCGRQLCCHSHLSEFVPVSIKMAKEQNLSLNPSKISGVCGRLMCCLKHEEETYEDLNRRLPNPGDFVTTDDGLKGEVSAVNVLRQLVKVIVNVGDEKEIREYRADQLRFRRRHGKNKRNHEENKKGDVSAREMKELEKLEKQDEKSRLE</sequence>
<protein>
    <submittedName>
        <fullName evidence="3">Stage 0 sporulation family protein</fullName>
    </submittedName>
</protein>